<dbReference type="PANTHER" id="PTHR45835:SF99">
    <property type="entry name" value="CHROMO DOMAIN-CONTAINING PROTEIN-RELATED"/>
    <property type="match status" value="1"/>
</dbReference>
<evidence type="ECO:0000313" key="2">
    <source>
        <dbReference type="EMBL" id="KAA3474228.1"/>
    </source>
</evidence>
<dbReference type="AlphaFoldDB" id="A0A5B6VZ96"/>
<evidence type="ECO:0000259" key="1">
    <source>
        <dbReference type="Pfam" id="PF17921"/>
    </source>
</evidence>
<reference evidence="3" key="1">
    <citation type="journal article" date="2019" name="Plant Biotechnol. J.">
        <title>Genome sequencing of the Australian wild diploid species Gossypium australe highlights disease resistance and delayed gland morphogenesis.</title>
        <authorList>
            <person name="Cai Y."/>
            <person name="Cai X."/>
            <person name="Wang Q."/>
            <person name="Wang P."/>
            <person name="Zhang Y."/>
            <person name="Cai C."/>
            <person name="Xu Y."/>
            <person name="Wang K."/>
            <person name="Zhou Z."/>
            <person name="Wang C."/>
            <person name="Geng S."/>
            <person name="Li B."/>
            <person name="Dong Q."/>
            <person name="Hou Y."/>
            <person name="Wang H."/>
            <person name="Ai P."/>
            <person name="Liu Z."/>
            <person name="Yi F."/>
            <person name="Sun M."/>
            <person name="An G."/>
            <person name="Cheng J."/>
            <person name="Zhang Y."/>
            <person name="Shi Q."/>
            <person name="Xie Y."/>
            <person name="Shi X."/>
            <person name="Chang Y."/>
            <person name="Huang F."/>
            <person name="Chen Y."/>
            <person name="Hong S."/>
            <person name="Mi L."/>
            <person name="Sun Q."/>
            <person name="Zhang L."/>
            <person name="Zhou B."/>
            <person name="Peng R."/>
            <person name="Zhang X."/>
            <person name="Liu F."/>
        </authorList>
    </citation>
    <scope>NUCLEOTIDE SEQUENCE [LARGE SCALE GENOMIC DNA]</scope>
    <source>
        <strain evidence="3">cv. PA1801</strain>
    </source>
</reference>
<dbReference type="SUPFAM" id="SSF53098">
    <property type="entry name" value="Ribonuclease H-like"/>
    <property type="match status" value="1"/>
</dbReference>
<organism evidence="2 3">
    <name type="scientific">Gossypium australe</name>
    <dbReference type="NCBI Taxonomy" id="47621"/>
    <lineage>
        <taxon>Eukaryota</taxon>
        <taxon>Viridiplantae</taxon>
        <taxon>Streptophyta</taxon>
        <taxon>Embryophyta</taxon>
        <taxon>Tracheophyta</taxon>
        <taxon>Spermatophyta</taxon>
        <taxon>Magnoliopsida</taxon>
        <taxon>eudicotyledons</taxon>
        <taxon>Gunneridae</taxon>
        <taxon>Pentapetalae</taxon>
        <taxon>rosids</taxon>
        <taxon>malvids</taxon>
        <taxon>Malvales</taxon>
        <taxon>Malvaceae</taxon>
        <taxon>Malvoideae</taxon>
        <taxon>Gossypium</taxon>
    </lineage>
</organism>
<evidence type="ECO:0000313" key="3">
    <source>
        <dbReference type="Proteomes" id="UP000325315"/>
    </source>
</evidence>
<name>A0A5B6VZ96_9ROSI</name>
<dbReference type="GO" id="GO:0003676">
    <property type="term" value="F:nucleic acid binding"/>
    <property type="evidence" value="ECO:0007669"/>
    <property type="project" value="InterPro"/>
</dbReference>
<keyword evidence="2" id="KW-0645">Protease</keyword>
<dbReference type="InterPro" id="IPR036397">
    <property type="entry name" value="RNaseH_sf"/>
</dbReference>
<accession>A0A5B6VZ96</accession>
<dbReference type="Gene3D" id="1.10.340.70">
    <property type="match status" value="1"/>
</dbReference>
<protein>
    <submittedName>
        <fullName evidence="2">Gag protease polyprotein</fullName>
    </submittedName>
</protein>
<dbReference type="OrthoDB" id="115435at2759"/>
<dbReference type="Proteomes" id="UP000325315">
    <property type="component" value="Unassembled WGS sequence"/>
</dbReference>
<keyword evidence="3" id="KW-1185">Reference proteome</keyword>
<comment type="caution">
    <text evidence="2">The sequence shown here is derived from an EMBL/GenBank/DDBJ whole genome shotgun (WGS) entry which is preliminary data.</text>
</comment>
<dbReference type="PANTHER" id="PTHR45835">
    <property type="entry name" value="YALI0A06105P"/>
    <property type="match status" value="1"/>
</dbReference>
<gene>
    <name evidence="2" type="ORF">EPI10_024537</name>
</gene>
<dbReference type="Pfam" id="PF17921">
    <property type="entry name" value="Integrase_H2C2"/>
    <property type="match status" value="1"/>
</dbReference>
<sequence>MAALASFRVNVRMTDDGSLLAELTALPIFLSHILKEQLKDAKYDEYNSRMTCSEEMNFTLRRDDECQFMGRMPKFKLIDVMGLHYLKAQQQGQRLSKSNQDLIKVTIIVKEAHQRTFSLHLGSIKMYRDLRSLYWWPRMKKKIPKYVLGCLTCQQVKEEHQIPSGKLYPLEISRWKWDKITMDFVLGFPLSPTKKNSVWMIVDRLTKSAHFLPVRTNYSLEKLAKLYISKIVEFTPFPASTYRHPSCQTEIQGTKIQFSIAFHPQIDGQSEKVIQVLEDMFRNYMINFGLNWEKYLHLVEFAYNNSQTVAIPT</sequence>
<dbReference type="GO" id="GO:0008233">
    <property type="term" value="F:peptidase activity"/>
    <property type="evidence" value="ECO:0007669"/>
    <property type="project" value="UniProtKB-KW"/>
</dbReference>
<feature type="domain" description="Integrase zinc-binding" evidence="1">
    <location>
        <begin position="108"/>
        <end position="157"/>
    </location>
</feature>
<dbReference type="GO" id="GO:0006508">
    <property type="term" value="P:proteolysis"/>
    <property type="evidence" value="ECO:0007669"/>
    <property type="project" value="UniProtKB-KW"/>
</dbReference>
<dbReference type="InterPro" id="IPR041588">
    <property type="entry name" value="Integrase_H2C2"/>
</dbReference>
<dbReference type="Gene3D" id="3.30.420.10">
    <property type="entry name" value="Ribonuclease H-like superfamily/Ribonuclease H"/>
    <property type="match status" value="1"/>
</dbReference>
<dbReference type="InterPro" id="IPR012337">
    <property type="entry name" value="RNaseH-like_sf"/>
</dbReference>
<dbReference type="EMBL" id="SMMG02000005">
    <property type="protein sequence ID" value="KAA3474228.1"/>
    <property type="molecule type" value="Genomic_DNA"/>
</dbReference>
<keyword evidence="2" id="KW-0378">Hydrolase</keyword>
<proteinExistence type="predicted"/>